<comment type="similarity">
    <text evidence="4">Belongs to the DegT/DnrJ/EryC1 family.</text>
</comment>
<dbReference type="Gene3D" id="3.90.1150.10">
    <property type="entry name" value="Aspartate Aminotransferase, domain 1"/>
    <property type="match status" value="1"/>
</dbReference>
<dbReference type="Proteomes" id="UP001289581">
    <property type="component" value="Unassembled WGS sequence"/>
</dbReference>
<dbReference type="Pfam" id="PF01041">
    <property type="entry name" value="DegT_DnrJ_EryC1"/>
    <property type="match status" value="1"/>
</dbReference>
<evidence type="ECO:0000256" key="4">
    <source>
        <dbReference type="RuleBase" id="RU004508"/>
    </source>
</evidence>
<dbReference type="PANTHER" id="PTHR30244">
    <property type="entry name" value="TRANSAMINASE"/>
    <property type="match status" value="1"/>
</dbReference>
<accession>A0AAW9L0N1</accession>
<dbReference type="RefSeq" id="WP_303772345.1">
    <property type="nucleotide sequence ID" value="NZ_JAXBCZ010000001.1"/>
</dbReference>
<dbReference type="InterPro" id="IPR015422">
    <property type="entry name" value="PyrdxlP-dep_Trfase_small"/>
</dbReference>
<dbReference type="Gene3D" id="3.40.640.10">
    <property type="entry name" value="Type I PLP-dependent aspartate aminotransferase-like (Major domain)"/>
    <property type="match status" value="1"/>
</dbReference>
<dbReference type="GO" id="GO:0008483">
    <property type="term" value="F:transaminase activity"/>
    <property type="evidence" value="ECO:0007669"/>
    <property type="project" value="UniProtKB-KW"/>
</dbReference>
<dbReference type="InterPro" id="IPR000653">
    <property type="entry name" value="DegT/StrS_aminotransferase"/>
</dbReference>
<gene>
    <name evidence="5" type="ORF">QU665_05770</name>
</gene>
<dbReference type="GO" id="GO:0030170">
    <property type="term" value="F:pyridoxal phosphate binding"/>
    <property type="evidence" value="ECO:0007669"/>
    <property type="project" value="TreeGrafter"/>
</dbReference>
<comment type="caution">
    <text evidence="5">The sequence shown here is derived from an EMBL/GenBank/DDBJ whole genome shotgun (WGS) entry which is preliminary data.</text>
</comment>
<dbReference type="AlphaFoldDB" id="A0AAW9L0N1"/>
<dbReference type="PANTHER" id="PTHR30244:SF34">
    <property type="entry name" value="DTDP-4-AMINO-4,6-DIDEOXYGALACTOSE TRANSAMINASE"/>
    <property type="match status" value="1"/>
</dbReference>
<organism evidence="5 6">
    <name type="scientific">Actinomyces oris</name>
    <dbReference type="NCBI Taxonomy" id="544580"/>
    <lineage>
        <taxon>Bacteria</taxon>
        <taxon>Bacillati</taxon>
        <taxon>Actinomycetota</taxon>
        <taxon>Actinomycetes</taxon>
        <taxon>Actinomycetales</taxon>
        <taxon>Actinomycetaceae</taxon>
        <taxon>Actinomyces</taxon>
    </lineage>
</organism>
<evidence type="ECO:0000256" key="3">
    <source>
        <dbReference type="PIRSR" id="PIRSR000390-2"/>
    </source>
</evidence>
<keyword evidence="3 4" id="KW-0663">Pyridoxal phosphate</keyword>
<dbReference type="GO" id="GO:0000271">
    <property type="term" value="P:polysaccharide biosynthetic process"/>
    <property type="evidence" value="ECO:0007669"/>
    <property type="project" value="TreeGrafter"/>
</dbReference>
<comment type="cofactor">
    <cofactor evidence="1">
        <name>pyridoxal 5'-phosphate</name>
        <dbReference type="ChEBI" id="CHEBI:597326"/>
    </cofactor>
</comment>
<dbReference type="SUPFAM" id="SSF53383">
    <property type="entry name" value="PLP-dependent transferases"/>
    <property type="match status" value="1"/>
</dbReference>
<keyword evidence="6" id="KW-1185">Reference proteome</keyword>
<proteinExistence type="inferred from homology"/>
<evidence type="ECO:0000313" key="5">
    <source>
        <dbReference type="EMBL" id="MEA1304576.1"/>
    </source>
</evidence>
<protein>
    <submittedName>
        <fullName evidence="5">Aminotransferase class I/II-fold pyridoxal phosphate-dependent enzyme</fullName>
    </submittedName>
</protein>
<evidence type="ECO:0000313" key="6">
    <source>
        <dbReference type="Proteomes" id="UP001289581"/>
    </source>
</evidence>
<feature type="active site" description="Proton acceptor" evidence="2">
    <location>
        <position position="200"/>
    </location>
</feature>
<dbReference type="InterPro" id="IPR015421">
    <property type="entry name" value="PyrdxlP-dep_Trfase_major"/>
</dbReference>
<name>A0AAW9L0N1_9ACTO</name>
<evidence type="ECO:0000256" key="1">
    <source>
        <dbReference type="ARBA" id="ARBA00001933"/>
    </source>
</evidence>
<keyword evidence="5" id="KW-0808">Transferase</keyword>
<dbReference type="EMBL" id="JAXBCZ010000001">
    <property type="protein sequence ID" value="MEA1304576.1"/>
    <property type="molecule type" value="Genomic_DNA"/>
</dbReference>
<keyword evidence="5" id="KW-0032">Aminotransferase</keyword>
<evidence type="ECO:0000256" key="2">
    <source>
        <dbReference type="PIRSR" id="PIRSR000390-1"/>
    </source>
</evidence>
<dbReference type="PIRSF" id="PIRSF000390">
    <property type="entry name" value="PLP_StrS"/>
    <property type="match status" value="1"/>
</dbReference>
<reference evidence="5 6" key="1">
    <citation type="submission" date="2023-06" db="EMBL/GenBank/DDBJ databases">
        <title>Actinomyces orist ORNL 0101 HMT-893 genome.</title>
        <authorList>
            <person name="Johnston C.D."/>
            <person name="Chen T."/>
            <person name="Dewhirst F.E."/>
        </authorList>
    </citation>
    <scope>NUCLEOTIDE SEQUENCE [LARGE SCALE GENOMIC DNA]</scope>
    <source>
        <strain evidence="5 6">ORNL 0101</strain>
    </source>
</reference>
<sequence length="413" mass="43775">MTSDLAILGGSPAVATPLSVDRTQPTAYDVETVENYLRSRGTLSYWAREGELAAYEDELAGFFSKDHAVLVNSGTSALYLAYVALGVGPGDEVIVPDVSFYAVAIPAAALGATVVVADCDSSTGLIDQADVLRRTTSRTKAVTVNHLCGDSDDPQALLASLHARGVALVEDVSLATGATNQGTRVGSWGDYTCLSLGSTKLLSGGQGGCVLTDSYDGYQKIVLRSSFGGRAQQEIMDPYLRQFADVGTGMNLRMHPLAIAISHARFGRLQQLVAAREERYRTLSGAIPSVPGLSAPRTVPGSTRGSWHGFYALLDADAEVSPEALVAALRAEGVECAVGLHYPRLSRTRSFAPAADDPLHAEVSGSSTFVDRVISFPLFLDEPMWLIEQYCRALEKVGSSLGAVPDARKVACR</sequence>
<dbReference type="InterPro" id="IPR015424">
    <property type="entry name" value="PyrdxlP-dep_Trfase"/>
</dbReference>
<feature type="modified residue" description="N6-(pyridoxal phosphate)lysine" evidence="3">
    <location>
        <position position="200"/>
    </location>
</feature>